<dbReference type="InterPro" id="IPR017441">
    <property type="entry name" value="Protein_kinase_ATP_BS"/>
</dbReference>
<dbReference type="InterPro" id="IPR011009">
    <property type="entry name" value="Kinase-like_dom_sf"/>
</dbReference>
<name>A0A0B2V7Q6_TOXCA</name>
<organism evidence="16 17">
    <name type="scientific">Toxocara canis</name>
    <name type="common">Canine roundworm</name>
    <dbReference type="NCBI Taxonomy" id="6265"/>
    <lineage>
        <taxon>Eukaryota</taxon>
        <taxon>Metazoa</taxon>
        <taxon>Ecdysozoa</taxon>
        <taxon>Nematoda</taxon>
        <taxon>Chromadorea</taxon>
        <taxon>Rhabditida</taxon>
        <taxon>Spirurina</taxon>
        <taxon>Ascaridomorpha</taxon>
        <taxon>Ascaridoidea</taxon>
        <taxon>Toxocaridae</taxon>
        <taxon>Toxocara</taxon>
    </lineage>
</organism>
<dbReference type="OMA" id="HDYSTIF"/>
<comment type="catalytic activity">
    <reaction evidence="12">
        <text>L-tyrosyl-[protein] + ATP = O-phospho-L-tyrosyl-[protein] + ADP + H(+)</text>
        <dbReference type="Rhea" id="RHEA:10596"/>
        <dbReference type="Rhea" id="RHEA-COMP:10136"/>
        <dbReference type="Rhea" id="RHEA-COMP:20101"/>
        <dbReference type="ChEBI" id="CHEBI:15378"/>
        <dbReference type="ChEBI" id="CHEBI:30616"/>
        <dbReference type="ChEBI" id="CHEBI:46858"/>
        <dbReference type="ChEBI" id="CHEBI:61978"/>
        <dbReference type="ChEBI" id="CHEBI:456216"/>
        <dbReference type="EC" id="2.7.12.2"/>
    </reaction>
</comment>
<dbReference type="InterPro" id="IPR008271">
    <property type="entry name" value="Ser/Thr_kinase_AS"/>
</dbReference>
<evidence type="ECO:0000256" key="4">
    <source>
        <dbReference type="ARBA" id="ARBA00022741"/>
    </source>
</evidence>
<dbReference type="InterPro" id="IPR050915">
    <property type="entry name" value="MAP_kinase_kinase"/>
</dbReference>
<keyword evidence="2" id="KW-0597">Phosphoprotein</keyword>
<feature type="region of interest" description="Disordered" evidence="14">
    <location>
        <begin position="1"/>
        <end position="35"/>
    </location>
</feature>
<comment type="caution">
    <text evidence="16">The sequence shown here is derived from an EMBL/GenBank/DDBJ whole genome shotgun (WGS) entry which is preliminary data.</text>
</comment>
<accession>A0A0B2V7Q6</accession>
<dbReference type="STRING" id="6265.A0A0B2V7Q6"/>
<feature type="domain" description="Protein kinase" evidence="15">
    <location>
        <begin position="76"/>
        <end position="364"/>
    </location>
</feature>
<keyword evidence="3" id="KW-0808">Transferase</keyword>
<dbReference type="InterPro" id="IPR000719">
    <property type="entry name" value="Prot_kinase_dom"/>
</dbReference>
<evidence type="ECO:0000256" key="9">
    <source>
        <dbReference type="ARBA" id="ARBA00038999"/>
    </source>
</evidence>
<keyword evidence="7" id="KW-0829">Tyrosine-protein kinase</keyword>
<protein>
    <recommendedName>
        <fullName evidence="9">mitogen-activated protein kinase kinase</fullName>
        <ecNumber evidence="9">2.7.12.2</ecNumber>
    </recommendedName>
</protein>
<keyword evidence="6 13" id="KW-0067">ATP-binding</keyword>
<dbReference type="OrthoDB" id="10252354at2759"/>
<dbReference type="FunFam" id="3.30.200.20:FF:000040">
    <property type="entry name" value="Dual specificity mitogen-activated protein kinase kinase"/>
    <property type="match status" value="1"/>
</dbReference>
<dbReference type="GO" id="GO:0005524">
    <property type="term" value="F:ATP binding"/>
    <property type="evidence" value="ECO:0007669"/>
    <property type="project" value="UniProtKB-UniRule"/>
</dbReference>
<comment type="catalytic activity">
    <reaction evidence="11">
        <text>L-threonyl-[protein] + ATP = O-phospho-L-threonyl-[protein] + ADP + H(+)</text>
        <dbReference type="Rhea" id="RHEA:46608"/>
        <dbReference type="Rhea" id="RHEA-COMP:11060"/>
        <dbReference type="Rhea" id="RHEA-COMP:11605"/>
        <dbReference type="ChEBI" id="CHEBI:15378"/>
        <dbReference type="ChEBI" id="CHEBI:30013"/>
        <dbReference type="ChEBI" id="CHEBI:30616"/>
        <dbReference type="ChEBI" id="CHEBI:61977"/>
        <dbReference type="ChEBI" id="CHEBI:456216"/>
        <dbReference type="EC" id="2.7.12.2"/>
    </reaction>
</comment>
<evidence type="ECO:0000256" key="7">
    <source>
        <dbReference type="ARBA" id="ARBA00023137"/>
    </source>
</evidence>
<dbReference type="PROSITE" id="PS50011">
    <property type="entry name" value="PROTEIN_KINASE_DOM"/>
    <property type="match status" value="1"/>
</dbReference>
<evidence type="ECO:0000313" key="16">
    <source>
        <dbReference type="EMBL" id="KHN77000.1"/>
    </source>
</evidence>
<dbReference type="GO" id="GO:0004674">
    <property type="term" value="F:protein serine/threonine kinase activity"/>
    <property type="evidence" value="ECO:0007669"/>
    <property type="project" value="UniProtKB-KW"/>
</dbReference>
<dbReference type="PROSITE" id="PS00108">
    <property type="entry name" value="PROTEIN_KINASE_ST"/>
    <property type="match status" value="1"/>
</dbReference>
<dbReference type="GO" id="GO:0004713">
    <property type="term" value="F:protein tyrosine kinase activity"/>
    <property type="evidence" value="ECO:0007669"/>
    <property type="project" value="UniProtKB-KW"/>
</dbReference>
<evidence type="ECO:0000256" key="11">
    <source>
        <dbReference type="ARBA" id="ARBA00049299"/>
    </source>
</evidence>
<evidence type="ECO:0000256" key="2">
    <source>
        <dbReference type="ARBA" id="ARBA00022553"/>
    </source>
</evidence>
<feature type="binding site" evidence="13">
    <location>
        <position position="105"/>
    </location>
    <ligand>
        <name>ATP</name>
        <dbReference type="ChEBI" id="CHEBI:30616"/>
    </ligand>
</feature>
<dbReference type="AlphaFoldDB" id="A0A0B2V7Q6"/>
<evidence type="ECO:0000313" key="17">
    <source>
        <dbReference type="Proteomes" id="UP000031036"/>
    </source>
</evidence>
<evidence type="ECO:0000256" key="14">
    <source>
        <dbReference type="SAM" id="MobiDB-lite"/>
    </source>
</evidence>
<gene>
    <name evidence="16" type="primary">mek-2</name>
    <name evidence="16" type="ORF">Tcan_06053</name>
</gene>
<dbReference type="PANTHER" id="PTHR47448:SF1">
    <property type="entry name" value="SERINE_THREONINE-PROTEIN KINASE STE7 HOMOLOG"/>
    <property type="match status" value="1"/>
</dbReference>
<dbReference type="SMART" id="SM00220">
    <property type="entry name" value="S_TKc"/>
    <property type="match status" value="1"/>
</dbReference>
<dbReference type="EMBL" id="JPKZ01002389">
    <property type="protein sequence ID" value="KHN77000.1"/>
    <property type="molecule type" value="Genomic_DNA"/>
</dbReference>
<dbReference type="GO" id="GO:0004708">
    <property type="term" value="F:MAP kinase kinase activity"/>
    <property type="evidence" value="ECO:0007669"/>
    <property type="project" value="UniProtKB-EC"/>
</dbReference>
<evidence type="ECO:0000256" key="10">
    <source>
        <dbReference type="ARBA" id="ARBA00049014"/>
    </source>
</evidence>
<dbReference type="Proteomes" id="UP000031036">
    <property type="component" value="Unassembled WGS sequence"/>
</dbReference>
<evidence type="ECO:0000256" key="12">
    <source>
        <dbReference type="ARBA" id="ARBA00051693"/>
    </source>
</evidence>
<reference evidence="16 17" key="1">
    <citation type="submission" date="2014-11" db="EMBL/GenBank/DDBJ databases">
        <title>Genetic blueprint of the zoonotic pathogen Toxocara canis.</title>
        <authorList>
            <person name="Zhu X.-Q."/>
            <person name="Korhonen P.K."/>
            <person name="Cai H."/>
            <person name="Young N.D."/>
            <person name="Nejsum P."/>
            <person name="von Samson-Himmelstjerna G."/>
            <person name="Boag P.R."/>
            <person name="Tan P."/>
            <person name="Li Q."/>
            <person name="Min J."/>
            <person name="Yang Y."/>
            <person name="Wang X."/>
            <person name="Fang X."/>
            <person name="Hall R.S."/>
            <person name="Hofmann A."/>
            <person name="Sternberg P.W."/>
            <person name="Jex A.R."/>
            <person name="Gasser R.B."/>
        </authorList>
    </citation>
    <scope>NUCLEOTIDE SEQUENCE [LARGE SCALE GENOMIC DNA]</scope>
    <source>
        <strain evidence="16">PN_DK_2014</strain>
    </source>
</reference>
<keyword evidence="1" id="KW-0723">Serine/threonine-protein kinase</keyword>
<dbReference type="EC" id="2.7.12.2" evidence="9"/>
<dbReference type="FunFam" id="1.10.510.10:FF:000115">
    <property type="entry name" value="Dual specificity mitogen-activated protein kinase kinase 1"/>
    <property type="match status" value="1"/>
</dbReference>
<evidence type="ECO:0000256" key="3">
    <source>
        <dbReference type="ARBA" id="ARBA00022679"/>
    </source>
</evidence>
<evidence type="ECO:0000256" key="13">
    <source>
        <dbReference type="PROSITE-ProRule" id="PRU10141"/>
    </source>
</evidence>
<evidence type="ECO:0000256" key="8">
    <source>
        <dbReference type="ARBA" id="ARBA00038035"/>
    </source>
</evidence>
<dbReference type="SUPFAM" id="SSF56112">
    <property type="entry name" value="Protein kinase-like (PK-like)"/>
    <property type="match status" value="2"/>
</dbReference>
<evidence type="ECO:0000256" key="5">
    <source>
        <dbReference type="ARBA" id="ARBA00022777"/>
    </source>
</evidence>
<comment type="similarity">
    <text evidence="8">Belongs to the protein kinase superfamily. STE Ser/Thr protein kinase family. MAP kinase kinase subfamily.</text>
</comment>
<keyword evidence="5 16" id="KW-0418">Kinase</keyword>
<dbReference type="Gene3D" id="3.30.200.20">
    <property type="entry name" value="Phosphorylase Kinase, domain 1"/>
    <property type="match status" value="1"/>
</dbReference>
<evidence type="ECO:0000259" key="15">
    <source>
        <dbReference type="PROSITE" id="PS50011"/>
    </source>
</evidence>
<feature type="compositionally biased region" description="Basic and acidic residues" evidence="14">
    <location>
        <begin position="21"/>
        <end position="30"/>
    </location>
</feature>
<keyword evidence="4 13" id="KW-0547">Nucleotide-binding</keyword>
<keyword evidence="17" id="KW-1185">Reference proteome</keyword>
<dbReference type="PANTHER" id="PTHR47448">
    <property type="entry name" value="DUAL SPECIFICITY MITOGEN-ACTIVATED PROTEIN KINASE KINASE DSOR1-LIKE PROTEIN"/>
    <property type="match status" value="1"/>
</dbReference>
<evidence type="ECO:0000256" key="6">
    <source>
        <dbReference type="ARBA" id="ARBA00022840"/>
    </source>
</evidence>
<sequence length="563" mass="62795">MSSVGSRRKNPLNLSLPAMVKENDGDKTETVEGSSAFSLDEQLKQMALTEPQKQRMQEWIKEKKLVPLSELNEEMLEKMCELGHGNGGVVHQVMHKPSKVIMARKLVHLEVKPSVRSQILKELDVLNKCNSPYIVGFYGAFTDNNDISICMEYMDGLSLDVVMKKVGRLTEPRVGRIAVAVIRGLSYLKDEHKILHRDVKPSNILVNSRGEIKLCDFGVSGMLIDSMANSFVGTRSYMAPERLTGSHYNVQSDVWSFGLSLVELSIGRYPVPALTAHDYSTIFGIPEEEVELPGTLPPPPSSSPASTPKTMAIFELLDYIVNEPPPMLPRKIFTDTFVDFVEKCVKKNPIERANLKTLSNHEFFERYANSEDGDVKPSNILVNSRGEIKLCDFGVSGMLIDSMANSFVGTRSYMAPERLTGSHYNVQSDVWSFGLSLVELSIGRYPVPALTAHDYSTIFGIPEEEVELPGTLPPPPSSSPASTPKTMAIFELLDYIVNEPPPMLPRKIFTDTFVDFVEKCVKKNPIERANLKTLSNHEFFERYANSEDGGEFARFVQSTITPS</sequence>
<dbReference type="Gene3D" id="1.10.510.10">
    <property type="entry name" value="Transferase(Phosphotransferase) domain 1"/>
    <property type="match status" value="2"/>
</dbReference>
<feature type="compositionally biased region" description="Basic residues" evidence="14">
    <location>
        <begin position="1"/>
        <end position="10"/>
    </location>
</feature>
<evidence type="ECO:0000256" key="1">
    <source>
        <dbReference type="ARBA" id="ARBA00022527"/>
    </source>
</evidence>
<proteinExistence type="inferred from homology"/>
<dbReference type="Pfam" id="PF00069">
    <property type="entry name" value="Pkinase"/>
    <property type="match status" value="2"/>
</dbReference>
<comment type="catalytic activity">
    <reaction evidence="10">
        <text>L-seryl-[protein] + ATP = O-phospho-L-seryl-[protein] + ADP + H(+)</text>
        <dbReference type="Rhea" id="RHEA:17989"/>
        <dbReference type="Rhea" id="RHEA-COMP:9863"/>
        <dbReference type="Rhea" id="RHEA-COMP:11604"/>
        <dbReference type="ChEBI" id="CHEBI:15378"/>
        <dbReference type="ChEBI" id="CHEBI:29999"/>
        <dbReference type="ChEBI" id="CHEBI:30616"/>
        <dbReference type="ChEBI" id="CHEBI:83421"/>
        <dbReference type="ChEBI" id="CHEBI:456216"/>
        <dbReference type="EC" id="2.7.12.2"/>
    </reaction>
</comment>
<dbReference type="PROSITE" id="PS00107">
    <property type="entry name" value="PROTEIN_KINASE_ATP"/>
    <property type="match status" value="1"/>
</dbReference>